<protein>
    <submittedName>
        <fullName evidence="2">Uncharacterized protein</fullName>
    </submittedName>
</protein>
<feature type="transmembrane region" description="Helical" evidence="1">
    <location>
        <begin position="28"/>
        <end position="48"/>
    </location>
</feature>
<keyword evidence="1" id="KW-0472">Membrane</keyword>
<comment type="caution">
    <text evidence="2">The sequence shown here is derived from an EMBL/GenBank/DDBJ whole genome shotgun (WGS) entry which is preliminary data.</text>
</comment>
<organism evidence="2 3">
    <name type="scientific">Glaciecola siphonariae</name>
    <dbReference type="NCBI Taxonomy" id="521012"/>
    <lineage>
        <taxon>Bacteria</taxon>
        <taxon>Pseudomonadati</taxon>
        <taxon>Pseudomonadota</taxon>
        <taxon>Gammaproteobacteria</taxon>
        <taxon>Alteromonadales</taxon>
        <taxon>Alteromonadaceae</taxon>
        <taxon>Glaciecola</taxon>
    </lineage>
</organism>
<name>A0ABV9LX46_9ALTE</name>
<evidence type="ECO:0000313" key="2">
    <source>
        <dbReference type="EMBL" id="MFC4701127.1"/>
    </source>
</evidence>
<accession>A0ABV9LX46</accession>
<dbReference type="RefSeq" id="WP_382409274.1">
    <property type="nucleotide sequence ID" value="NZ_JBHSGU010000005.1"/>
</dbReference>
<keyword evidence="1" id="KW-0812">Transmembrane</keyword>
<keyword evidence="3" id="KW-1185">Reference proteome</keyword>
<keyword evidence="1" id="KW-1133">Transmembrane helix</keyword>
<proteinExistence type="predicted"/>
<reference evidence="3" key="1">
    <citation type="journal article" date="2019" name="Int. J. Syst. Evol. Microbiol.">
        <title>The Global Catalogue of Microorganisms (GCM) 10K type strain sequencing project: providing services to taxonomists for standard genome sequencing and annotation.</title>
        <authorList>
            <consortium name="The Broad Institute Genomics Platform"/>
            <consortium name="The Broad Institute Genome Sequencing Center for Infectious Disease"/>
            <person name="Wu L."/>
            <person name="Ma J."/>
        </authorList>
    </citation>
    <scope>NUCLEOTIDE SEQUENCE [LARGE SCALE GENOMIC DNA]</scope>
    <source>
        <strain evidence="3">KACC 12507</strain>
    </source>
</reference>
<dbReference type="EMBL" id="JBHSGU010000005">
    <property type="protein sequence ID" value="MFC4701127.1"/>
    <property type="molecule type" value="Genomic_DNA"/>
</dbReference>
<dbReference type="Proteomes" id="UP001595897">
    <property type="component" value="Unassembled WGS sequence"/>
</dbReference>
<sequence length="483" mass="53243">MAEQTQSTSPDAFIQEQQRQRVNKIKRLFFILAILLAVACAVAIGVALKSDSHSDNGSADAVQAELSEAYSSAEQEAAREAFKQALAAFEAQHTATLVNIAQIGWQSTQLSNMNAAKERALALFANAGFVQALGELNKLDADVDAFILGWHQAHKDKLAQAESLYQQEQIQQARLALSQADKIKPQHESSQHLRSRLAVYEQVQGYFAQLKVARVENNLENQVALMQKIITADPSREDIKAPLEDAVNRLNQQRLGFALQKAEQALQRDDINEATTYLKQAEIIQASAKGIAALRAALDKKLAMQGLVDIKQRVKQLQSDDAWQQVAKLVEQSRVRFPKDAELLEAGVKANKVLSAQQSMNRFILRPERLAEPNIRAAAQEAIKQSISLLPESKALAQSAQSLAGLIDRYSAKMPVTVRSDGQTHITVIGVGIVGKVEEKTIELTPGNYIFEGKRTGYRTKRLSVEVGFSDALELVIKCDEQI</sequence>
<evidence type="ECO:0000256" key="1">
    <source>
        <dbReference type="SAM" id="Phobius"/>
    </source>
</evidence>
<gene>
    <name evidence="2" type="ORF">ACFO4O_13215</name>
</gene>
<evidence type="ECO:0000313" key="3">
    <source>
        <dbReference type="Proteomes" id="UP001595897"/>
    </source>
</evidence>